<sequence length="146" mass="16708">MTGKNLTLILSLLLLFGSGCEKYYVTIKKEPIDRQYLASTFVGSPDPLQITPPLGQILFVEWSISSENLKKNPHLVLEIIYGDWSEQKLVFDIDKRRGIIQYDLQGAPYKKKEGLFSYRALIQTPSGEVLQQWSQLMWTPLVDTSQ</sequence>
<dbReference type="PROSITE" id="PS51257">
    <property type="entry name" value="PROKAR_LIPOPROTEIN"/>
    <property type="match status" value="1"/>
</dbReference>
<proteinExistence type="predicted"/>
<dbReference type="EMBL" id="NVUK01000007">
    <property type="protein sequence ID" value="PCI78259.1"/>
    <property type="molecule type" value="Genomic_DNA"/>
</dbReference>
<dbReference type="Proteomes" id="UP000218775">
    <property type="component" value="Unassembled WGS sequence"/>
</dbReference>
<organism evidence="1 2">
    <name type="scientific">Aerophobetes bacterium</name>
    <dbReference type="NCBI Taxonomy" id="2030807"/>
    <lineage>
        <taxon>Bacteria</taxon>
        <taxon>Candidatus Aerophobota</taxon>
    </lineage>
</organism>
<protein>
    <recommendedName>
        <fullName evidence="3">Lipoprotein</fullName>
    </recommendedName>
</protein>
<evidence type="ECO:0008006" key="3">
    <source>
        <dbReference type="Google" id="ProtNLM"/>
    </source>
</evidence>
<evidence type="ECO:0000313" key="1">
    <source>
        <dbReference type="EMBL" id="PCI78259.1"/>
    </source>
</evidence>
<accession>A0A2A4X812</accession>
<evidence type="ECO:0000313" key="2">
    <source>
        <dbReference type="Proteomes" id="UP000218775"/>
    </source>
</evidence>
<reference evidence="2" key="1">
    <citation type="submission" date="2017-08" db="EMBL/GenBank/DDBJ databases">
        <title>A dynamic microbial community with high functional redundancy inhabits the cold, oxic subseafloor aquifer.</title>
        <authorList>
            <person name="Tully B.J."/>
            <person name="Wheat C.G."/>
            <person name="Glazer B.T."/>
            <person name="Huber J.A."/>
        </authorList>
    </citation>
    <scope>NUCLEOTIDE SEQUENCE [LARGE SCALE GENOMIC DNA]</scope>
</reference>
<name>A0A2A4X812_UNCAE</name>
<gene>
    <name evidence="1" type="ORF">COB21_01115</name>
</gene>
<comment type="caution">
    <text evidence="1">The sequence shown here is derived from an EMBL/GenBank/DDBJ whole genome shotgun (WGS) entry which is preliminary data.</text>
</comment>
<dbReference type="AlphaFoldDB" id="A0A2A4X812"/>